<name>A0AA39I3F9_9BILA</name>
<feature type="signal peptide" evidence="1">
    <location>
        <begin position="1"/>
        <end position="22"/>
    </location>
</feature>
<dbReference type="EMBL" id="JAUCMV010000002">
    <property type="protein sequence ID" value="KAK0417127.1"/>
    <property type="molecule type" value="Genomic_DNA"/>
</dbReference>
<dbReference type="Proteomes" id="UP001175271">
    <property type="component" value="Unassembled WGS sequence"/>
</dbReference>
<evidence type="ECO:0000313" key="3">
    <source>
        <dbReference type="Proteomes" id="UP001175271"/>
    </source>
</evidence>
<sequence>MRASRTLLPVVLLFLAAPSIFAVSVIERNKPPEEERSSTFTELISKCEANSTSPDCKLKKMDNEGVPRRLVITPEQIEAIDSRKPKVPGVPRPAPKEEIAEKPGIPRRRVIQAKVEEEDQEEEETEDALRLIVIDNNFPKELVFFCQIRTRLQRDRFCYRHLDAYLLACPDGTPPIFLVPFCLAYAQQCSKLAFPEEKWCVREFDHYEKFCTAPERTECSAEEQCGREQPDYSCHCEPFTCLARRVGTHTAEWCQRFELFCDAEKRTEKSDDLANLLKDSVNVHKQCLEFLLVARTICNPFRPDFDHERCMKFLFDCELISDFGGEKVSPNPGKTLRWRR</sequence>
<keyword evidence="1" id="KW-0732">Signal</keyword>
<feature type="chain" id="PRO_5041335783" description="GDNF/GAS1 domain-containing protein" evidence="1">
    <location>
        <begin position="23"/>
        <end position="340"/>
    </location>
</feature>
<evidence type="ECO:0000256" key="1">
    <source>
        <dbReference type="SAM" id="SignalP"/>
    </source>
</evidence>
<comment type="caution">
    <text evidence="2">The sequence shown here is derived from an EMBL/GenBank/DDBJ whole genome shotgun (WGS) entry which is preliminary data.</text>
</comment>
<proteinExistence type="predicted"/>
<organism evidence="2 3">
    <name type="scientific">Steinernema hermaphroditum</name>
    <dbReference type="NCBI Taxonomy" id="289476"/>
    <lineage>
        <taxon>Eukaryota</taxon>
        <taxon>Metazoa</taxon>
        <taxon>Ecdysozoa</taxon>
        <taxon>Nematoda</taxon>
        <taxon>Chromadorea</taxon>
        <taxon>Rhabditida</taxon>
        <taxon>Tylenchina</taxon>
        <taxon>Panagrolaimomorpha</taxon>
        <taxon>Strongyloidoidea</taxon>
        <taxon>Steinernematidae</taxon>
        <taxon>Steinernema</taxon>
    </lineage>
</organism>
<evidence type="ECO:0000313" key="2">
    <source>
        <dbReference type="EMBL" id="KAK0417127.1"/>
    </source>
</evidence>
<evidence type="ECO:0008006" key="4">
    <source>
        <dbReference type="Google" id="ProtNLM"/>
    </source>
</evidence>
<keyword evidence="3" id="KW-1185">Reference proteome</keyword>
<gene>
    <name evidence="2" type="ORF">QR680_012842</name>
</gene>
<dbReference type="AlphaFoldDB" id="A0AA39I3F9"/>
<protein>
    <recommendedName>
        <fullName evidence="4">GDNF/GAS1 domain-containing protein</fullName>
    </recommendedName>
</protein>
<accession>A0AA39I3F9</accession>
<reference evidence="2" key="1">
    <citation type="submission" date="2023-06" db="EMBL/GenBank/DDBJ databases">
        <title>Genomic analysis of the entomopathogenic nematode Steinernema hermaphroditum.</title>
        <authorList>
            <person name="Schwarz E.M."/>
            <person name="Heppert J.K."/>
            <person name="Baniya A."/>
            <person name="Schwartz H.T."/>
            <person name="Tan C.-H."/>
            <person name="Antoshechkin I."/>
            <person name="Sternberg P.W."/>
            <person name="Goodrich-Blair H."/>
            <person name="Dillman A.R."/>
        </authorList>
    </citation>
    <scope>NUCLEOTIDE SEQUENCE</scope>
    <source>
        <strain evidence="2">PS9179</strain>
        <tissue evidence="2">Whole animal</tissue>
    </source>
</reference>